<dbReference type="Pfam" id="PF00400">
    <property type="entry name" value="WD40"/>
    <property type="match status" value="4"/>
</dbReference>
<dbReference type="GO" id="GO:0005737">
    <property type="term" value="C:cytoplasm"/>
    <property type="evidence" value="ECO:0007669"/>
    <property type="project" value="UniProtKB-SubCell"/>
</dbReference>
<evidence type="ECO:0000256" key="5">
    <source>
        <dbReference type="PROSITE-ProRule" id="PRU00221"/>
    </source>
</evidence>
<keyword evidence="3 5" id="KW-0853">WD repeat</keyword>
<dbReference type="PROSITE" id="PS50294">
    <property type="entry name" value="WD_REPEATS_REGION"/>
    <property type="match status" value="1"/>
</dbReference>
<dbReference type="PRINTS" id="PR00320">
    <property type="entry name" value="GPROTEINBRPT"/>
</dbReference>
<evidence type="ECO:0000256" key="3">
    <source>
        <dbReference type="ARBA" id="ARBA00022574"/>
    </source>
</evidence>
<protein>
    <recommendedName>
        <fullName evidence="2 6">Target of rapamycin complex subunit lst8</fullName>
        <shortName evidence="6">TORC subunit lst8</shortName>
    </recommendedName>
</protein>
<dbReference type="SMART" id="SM00320">
    <property type="entry name" value="WD40"/>
    <property type="match status" value="6"/>
</dbReference>
<dbReference type="InParanoid" id="A0A1V9Y2W3"/>
<sequence length="356" mass="39571">MSANAATGGSLSGASANTLDEGVLLCSGGYDNVIKVWSAYNANCCLRSLSHGESQVNCLHITPDRSYFVAGGYQSVRLYDIASQNNNPTVTFEGISKNVTSLGSHDAFSFMFTTGEDGCARIWDARDSRGDSQCQRMFEAKAPLNFGVLHPNQTCLFLSDQEGSIYMWDLRNDFNESLLLAKECSIQNIDIDSQARNAIAVDTKGRLYFLRLDEPMAEKSPFFNECPAGLKFKAHSRYALKCKFSPDGLSIVTGSADKTAKIWSVLELEQLLEKEFADYHDEMEFKEVDMTPSQVLSFEGQRWVWDVAFTMDSQNLFTASSDNIVRLWNLTTGEPVRDYSHSKGVIALAFMDKAID</sequence>
<dbReference type="InterPro" id="IPR011047">
    <property type="entry name" value="Quinoprotein_ADH-like_sf"/>
</dbReference>
<dbReference type="AlphaFoldDB" id="A0A1V9Y2W3"/>
<dbReference type="GO" id="GO:0031929">
    <property type="term" value="P:TOR signaling"/>
    <property type="evidence" value="ECO:0007669"/>
    <property type="project" value="UniProtKB-UniRule"/>
</dbReference>
<evidence type="ECO:0000256" key="1">
    <source>
        <dbReference type="ARBA" id="ARBA00009890"/>
    </source>
</evidence>
<comment type="subunit">
    <text evidence="6">Part of TORC1 complex. Part of the TORC2 complex.</text>
</comment>
<dbReference type="InterPro" id="IPR037588">
    <property type="entry name" value="MLST8"/>
</dbReference>
<dbReference type="GO" id="GO:0031931">
    <property type="term" value="C:TORC1 complex"/>
    <property type="evidence" value="ECO:0007669"/>
    <property type="project" value="UniProtKB-UniRule"/>
</dbReference>
<dbReference type="STRING" id="418985.A0A1V9Y2W3"/>
<dbReference type="EMBL" id="MNPL01000409">
    <property type="protein sequence ID" value="OQR80050.1"/>
    <property type="molecule type" value="Genomic_DNA"/>
</dbReference>
<feature type="repeat" description="WD" evidence="5">
    <location>
        <begin position="304"/>
        <end position="338"/>
    </location>
</feature>
<comment type="function">
    <text evidence="6">Subunit of TORC1 and TORC2, which regulate cell growth and survival in response to nutrient and hormonal signals.</text>
</comment>
<name>A0A1V9Y2W3_9ACAR</name>
<proteinExistence type="inferred from homology"/>
<comment type="subcellular location">
    <subcellularLocation>
        <location evidence="6">Cytoplasm</location>
    </subcellularLocation>
</comment>
<evidence type="ECO:0000313" key="7">
    <source>
        <dbReference type="EMBL" id="OQR80050.1"/>
    </source>
</evidence>
<evidence type="ECO:0000313" key="8">
    <source>
        <dbReference type="Proteomes" id="UP000192247"/>
    </source>
</evidence>
<dbReference type="GO" id="GO:0032956">
    <property type="term" value="P:regulation of actin cytoskeleton organization"/>
    <property type="evidence" value="ECO:0007669"/>
    <property type="project" value="TreeGrafter"/>
</dbReference>
<dbReference type="InterPro" id="IPR015943">
    <property type="entry name" value="WD40/YVTN_repeat-like_dom_sf"/>
</dbReference>
<dbReference type="OrthoDB" id="400at2759"/>
<dbReference type="InterPro" id="IPR019775">
    <property type="entry name" value="WD40_repeat_CS"/>
</dbReference>
<dbReference type="PROSITE" id="PS50082">
    <property type="entry name" value="WD_REPEATS_2"/>
    <property type="match status" value="3"/>
</dbReference>
<dbReference type="FunCoup" id="A0A1V9Y2W3">
    <property type="interactions" value="857"/>
</dbReference>
<comment type="caution">
    <text evidence="7">The sequence shown here is derived from an EMBL/GenBank/DDBJ whole genome shotgun (WGS) entry which is preliminary data.</text>
</comment>
<feature type="repeat" description="WD" evidence="5">
    <location>
        <begin position="232"/>
        <end position="273"/>
    </location>
</feature>
<dbReference type="InterPro" id="IPR001680">
    <property type="entry name" value="WD40_rpt"/>
</dbReference>
<dbReference type="PANTHER" id="PTHR19842:SF0">
    <property type="entry name" value="TARGET OF RAPAMYCIN COMPLEX SUBUNIT LST8"/>
    <property type="match status" value="1"/>
</dbReference>
<dbReference type="Proteomes" id="UP000192247">
    <property type="component" value="Unassembled WGS sequence"/>
</dbReference>
<dbReference type="Gene3D" id="2.130.10.10">
    <property type="entry name" value="YVTN repeat-like/Quinoprotein amine dehydrogenase"/>
    <property type="match status" value="1"/>
</dbReference>
<dbReference type="SUPFAM" id="SSF50998">
    <property type="entry name" value="Quinoprotein alcohol dehydrogenase-like"/>
    <property type="match status" value="1"/>
</dbReference>
<dbReference type="PANTHER" id="PTHR19842">
    <property type="entry name" value="G BETA-LIKE PROTEIN GBL"/>
    <property type="match status" value="1"/>
</dbReference>
<organism evidence="7 8">
    <name type="scientific">Tropilaelaps mercedesae</name>
    <dbReference type="NCBI Taxonomy" id="418985"/>
    <lineage>
        <taxon>Eukaryota</taxon>
        <taxon>Metazoa</taxon>
        <taxon>Ecdysozoa</taxon>
        <taxon>Arthropoda</taxon>
        <taxon>Chelicerata</taxon>
        <taxon>Arachnida</taxon>
        <taxon>Acari</taxon>
        <taxon>Parasitiformes</taxon>
        <taxon>Mesostigmata</taxon>
        <taxon>Gamasina</taxon>
        <taxon>Dermanyssoidea</taxon>
        <taxon>Laelapidae</taxon>
        <taxon>Tropilaelaps</taxon>
    </lineage>
</organism>
<keyword evidence="6" id="KW-0963">Cytoplasm</keyword>
<keyword evidence="8" id="KW-1185">Reference proteome</keyword>
<dbReference type="PROSITE" id="PS00678">
    <property type="entry name" value="WD_REPEATS_1"/>
    <property type="match status" value="2"/>
</dbReference>
<evidence type="ECO:0000256" key="4">
    <source>
        <dbReference type="ARBA" id="ARBA00022737"/>
    </source>
</evidence>
<feature type="repeat" description="WD" evidence="5">
    <location>
        <begin position="92"/>
        <end position="133"/>
    </location>
</feature>
<evidence type="ECO:0000256" key="2">
    <source>
        <dbReference type="ARBA" id="ARBA00018867"/>
    </source>
</evidence>
<dbReference type="InterPro" id="IPR020472">
    <property type="entry name" value="WD40_PAC1"/>
</dbReference>
<reference evidence="7 8" key="1">
    <citation type="journal article" date="2017" name="Gigascience">
        <title>Draft genome of the honey bee ectoparasitic mite, Tropilaelaps mercedesae, is shaped by the parasitic life history.</title>
        <authorList>
            <person name="Dong X."/>
            <person name="Armstrong S.D."/>
            <person name="Xia D."/>
            <person name="Makepeace B.L."/>
            <person name="Darby A.C."/>
            <person name="Kadowaki T."/>
        </authorList>
    </citation>
    <scope>NUCLEOTIDE SEQUENCE [LARGE SCALE GENOMIC DNA]</scope>
    <source>
        <strain evidence="7">Wuxi-XJTLU</strain>
    </source>
</reference>
<keyword evidence="4 6" id="KW-0677">Repeat</keyword>
<accession>A0A1V9Y2W3</accession>
<evidence type="ECO:0000256" key="6">
    <source>
        <dbReference type="RuleBase" id="RU369068"/>
    </source>
</evidence>
<dbReference type="GO" id="GO:0031932">
    <property type="term" value="C:TORC2 complex"/>
    <property type="evidence" value="ECO:0007669"/>
    <property type="project" value="UniProtKB-UniRule"/>
</dbReference>
<comment type="similarity">
    <text evidence="1 6">Belongs to the WD repeat LST8 family.</text>
</comment>
<gene>
    <name evidence="7" type="ORF">BIW11_05326</name>
</gene>